<dbReference type="EMBL" id="WHWB01032124">
    <property type="protein sequence ID" value="KAJ7426897.1"/>
    <property type="molecule type" value="Genomic_DNA"/>
</dbReference>
<evidence type="ECO:0000313" key="2">
    <source>
        <dbReference type="EMBL" id="KAJ7426897.1"/>
    </source>
</evidence>
<dbReference type="InterPro" id="IPR006693">
    <property type="entry name" value="AB_hydrolase_lipase"/>
</dbReference>
<evidence type="ECO:0000313" key="3">
    <source>
        <dbReference type="Proteomes" id="UP001145742"/>
    </source>
</evidence>
<keyword evidence="3" id="KW-1185">Reference proteome</keyword>
<dbReference type="Proteomes" id="UP001145742">
    <property type="component" value="Unassembled WGS sequence"/>
</dbReference>
<accession>A0ABQ9DR72</accession>
<proteinExistence type="predicted"/>
<feature type="domain" description="Partial AB-hydrolase lipase" evidence="1">
    <location>
        <begin position="102"/>
        <end position="179"/>
    </location>
</feature>
<sequence>MGLVHKAPADVLVLSGDPPSHSKSHVICMMEISEDTLLKAQLLLCSLSIRVNFCAGAIKASHTPPVDDVLQSTMRWLFLTIAHLLCIAEKSDANPEVSMDVGEIVRYHGYPFEEHEVLTDDGYYLTMQRIPHGRDNPESMSISHEAEAQGSSMFCPPPKAAVLLQHGLVLEGSNWVTNLPNSSLGFILADAGYDVWIGNSRGNSWSQKHKEFEFYHQEYSAYSFHEMAMYDLPATINYILQKTGQEQLYYVAYSQGTTTGFVAFSSIPELDRKIKMFFALAPITVNSHMKSPLVRVFDLPEVLIKLILGHTVVFDKGEILKQVISRVCTYPIFKSVCSLVLYLPGGFTSSLNVSRIDVYLSRYPDSTSLKNMLHWRQLYQTGEFKYYDYGSDNMLHYNQALLPQATLFVFQTTPPFYKLENMKAPLAAWYGGRDWISAPEDVNITLPRITNVAYKKYIPDFVHFDFLWGRQVYEQVYKEMLELMEKNA</sequence>
<keyword evidence="2" id="KW-0378">Hydrolase</keyword>
<dbReference type="PANTHER" id="PTHR11005">
    <property type="entry name" value="LYSOSOMAL ACID LIPASE-RELATED"/>
    <property type="match status" value="1"/>
</dbReference>
<comment type="caution">
    <text evidence="2">The sequence shown here is derived from an EMBL/GenBank/DDBJ whole genome shotgun (WGS) entry which is preliminary data.</text>
</comment>
<reference evidence="2" key="1">
    <citation type="submission" date="2019-10" db="EMBL/GenBank/DDBJ databases">
        <authorList>
            <person name="Soares A.E.R."/>
            <person name="Aleixo A."/>
            <person name="Schneider P."/>
            <person name="Miyaki C.Y."/>
            <person name="Schneider M.P."/>
            <person name="Mello C."/>
            <person name="Vasconcelos A.T.R."/>
        </authorList>
    </citation>
    <scope>NUCLEOTIDE SEQUENCE</scope>
    <source>
        <tissue evidence="2">Muscle</tissue>
    </source>
</reference>
<dbReference type="Gene3D" id="3.40.50.1820">
    <property type="entry name" value="alpha/beta hydrolase"/>
    <property type="match status" value="1"/>
</dbReference>
<gene>
    <name evidence="2" type="primary">LIPA</name>
    <name evidence="2" type="ORF">WISP_11168</name>
</gene>
<evidence type="ECO:0000259" key="1">
    <source>
        <dbReference type="Pfam" id="PF04083"/>
    </source>
</evidence>
<dbReference type="Pfam" id="PF04083">
    <property type="entry name" value="Abhydro_lipase"/>
    <property type="match status" value="1"/>
</dbReference>
<dbReference type="InterPro" id="IPR029058">
    <property type="entry name" value="AB_hydrolase_fold"/>
</dbReference>
<protein>
    <submittedName>
        <fullName evidence="2">Lysosomal acid lipase/cholesteryl ester hydrolase</fullName>
    </submittedName>
</protein>
<name>A0ABQ9DR72_9PASS</name>
<dbReference type="SUPFAM" id="SSF53474">
    <property type="entry name" value="alpha/beta-Hydrolases"/>
    <property type="match status" value="1"/>
</dbReference>
<dbReference type="GO" id="GO:0016787">
    <property type="term" value="F:hydrolase activity"/>
    <property type="evidence" value="ECO:0007669"/>
    <property type="project" value="UniProtKB-KW"/>
</dbReference>
<organism evidence="2 3">
    <name type="scientific">Willisornis vidua</name>
    <name type="common">Xingu scale-backed antbird</name>
    <dbReference type="NCBI Taxonomy" id="1566151"/>
    <lineage>
        <taxon>Eukaryota</taxon>
        <taxon>Metazoa</taxon>
        <taxon>Chordata</taxon>
        <taxon>Craniata</taxon>
        <taxon>Vertebrata</taxon>
        <taxon>Euteleostomi</taxon>
        <taxon>Archelosauria</taxon>
        <taxon>Archosauria</taxon>
        <taxon>Dinosauria</taxon>
        <taxon>Saurischia</taxon>
        <taxon>Theropoda</taxon>
        <taxon>Coelurosauria</taxon>
        <taxon>Aves</taxon>
        <taxon>Neognathae</taxon>
        <taxon>Neoaves</taxon>
        <taxon>Telluraves</taxon>
        <taxon>Australaves</taxon>
        <taxon>Passeriformes</taxon>
        <taxon>Thamnophilidae</taxon>
        <taxon>Willisornis</taxon>
    </lineage>
</organism>